<dbReference type="Proteomes" id="UP000011723">
    <property type="component" value="Chromosome"/>
</dbReference>
<dbReference type="InterPro" id="IPR027417">
    <property type="entry name" value="P-loop_NTPase"/>
</dbReference>
<dbReference type="PROSITE" id="PS50043">
    <property type="entry name" value="HTH_LUXR_2"/>
    <property type="match status" value="1"/>
</dbReference>
<dbReference type="Pfam" id="PF13191">
    <property type="entry name" value="AAA_16"/>
    <property type="match status" value="1"/>
</dbReference>
<name>M1MZT4_9CORY</name>
<dbReference type="Gene3D" id="3.40.50.300">
    <property type="entry name" value="P-loop containing nucleotide triphosphate hydrolases"/>
    <property type="match status" value="1"/>
</dbReference>
<keyword evidence="4" id="KW-1185">Reference proteome</keyword>
<dbReference type="EMBL" id="CP003697">
    <property type="protein sequence ID" value="AGF73229.1"/>
    <property type="molecule type" value="Genomic_DNA"/>
</dbReference>
<dbReference type="PRINTS" id="PR00038">
    <property type="entry name" value="HTHLUXR"/>
</dbReference>
<sequence length="885" mass="96640">MFSSPALGTQHAARATLRLLVDRITELEAGRGLLLLVTGPAGSGKSSLVREVVRSLPGWAGIRASALSWQAGNEGELLGHILDRGGHSGSLTELVDRAGASTAIVVDDAHWADNTSLQALVEATRRLKHGRVAVIMTVSDKEDAPRPMSVSRLQAMADESVTIAPFDVEDVRALALSTVGAHLSPLAAAELRDITGGRPGRIREVLQAAPADHWRLSNPRIPIPRPWRASLRRRSEGIDVDAVLNAVAILPGTGSGQADLIRHLADDESNEMLDAAFAAGLLEFIPNAEAPVVGFTHPTDRAVVRSMLGPGEATRLHHRAAAYHRAHHDVGSALIHEALGTSGTDDEISGQLAERGEQLAAGGQWRAAAEAFDLAARVASDPRIAQDNHLSSIEALIATSDIPRARLHAGSLSRALQDAKVDSMRGYLALHEGRRSEAVSLIDRAWRTLQQQDSMDPVMRARVASRKVFINLNDWQPEQVVHWADIADEWAPEGSPTRLEAQYIAMIGRAAITGTIPPDTPLPEETPILAQRRKMAAGWIHLAHDDPVAARQYLEFSSGAEGSERISLWMEGWLARAMFLLGEYREGERVVEQGLARAERFGIKFLEPLLLWTGGQIAAFRGDRELARSYVNRLTFSHDAFVIQRIPSAMCRLQIAAIEGDMSTAQRAGETLTQIGRETDISQPGYWPWEDVWAQQLLQAGRVEEADEVTTRAEEKAEGSGIASLHAKLGVPRAGILLARGDIEGGIRRFDESVELIETLPLPSYQSRILYQYGRVLRRLGRRRHADEIFARAGEVFAAMGATEFVERCNRERRAGGLGTRTTGAGGLTPQEEEIAKLVAEGATNREVARELFLSSKTVEYHLTRVYRKLGVRTRNELPRVLGEL</sequence>
<dbReference type="Pfam" id="PF00196">
    <property type="entry name" value="GerE"/>
    <property type="match status" value="1"/>
</dbReference>
<dbReference type="InterPro" id="IPR000792">
    <property type="entry name" value="Tscrpt_reg_LuxR_C"/>
</dbReference>
<dbReference type="KEGG" id="chn:A605_11145"/>
<evidence type="ECO:0000259" key="2">
    <source>
        <dbReference type="PROSITE" id="PS50043"/>
    </source>
</evidence>
<organism evidence="3 4">
    <name type="scientific">Corynebacterium halotolerans YIM 70093 = DSM 44683</name>
    <dbReference type="NCBI Taxonomy" id="1121362"/>
    <lineage>
        <taxon>Bacteria</taxon>
        <taxon>Bacillati</taxon>
        <taxon>Actinomycetota</taxon>
        <taxon>Actinomycetes</taxon>
        <taxon>Mycobacteriales</taxon>
        <taxon>Corynebacteriaceae</taxon>
        <taxon>Corynebacterium</taxon>
    </lineage>
</organism>
<accession>M1MZT4</accession>
<keyword evidence="1" id="KW-0238">DNA-binding</keyword>
<dbReference type="InterPro" id="IPR011990">
    <property type="entry name" value="TPR-like_helical_dom_sf"/>
</dbReference>
<dbReference type="PATRIC" id="fig|1121362.3.peg.2259"/>
<feature type="domain" description="HTH luxR-type" evidence="2">
    <location>
        <begin position="821"/>
        <end position="885"/>
    </location>
</feature>
<dbReference type="Gene3D" id="1.25.40.10">
    <property type="entry name" value="Tetratricopeptide repeat domain"/>
    <property type="match status" value="1"/>
</dbReference>
<proteinExistence type="predicted"/>
<evidence type="ECO:0000313" key="4">
    <source>
        <dbReference type="Proteomes" id="UP000011723"/>
    </source>
</evidence>
<evidence type="ECO:0000256" key="1">
    <source>
        <dbReference type="ARBA" id="ARBA00023125"/>
    </source>
</evidence>
<dbReference type="HOGENOM" id="CLU_006850_3_0_11"/>
<dbReference type="SUPFAM" id="SSF48452">
    <property type="entry name" value="TPR-like"/>
    <property type="match status" value="1"/>
</dbReference>
<dbReference type="STRING" id="1121362.A605_11145"/>
<dbReference type="RefSeq" id="WP_015401645.1">
    <property type="nucleotide sequence ID" value="NC_020302.1"/>
</dbReference>
<dbReference type="SUPFAM" id="SSF46894">
    <property type="entry name" value="C-terminal effector domain of the bipartite response regulators"/>
    <property type="match status" value="1"/>
</dbReference>
<dbReference type="GO" id="GO:0003677">
    <property type="term" value="F:DNA binding"/>
    <property type="evidence" value="ECO:0007669"/>
    <property type="project" value="UniProtKB-KW"/>
</dbReference>
<dbReference type="eggNOG" id="COG2909">
    <property type="taxonomic scope" value="Bacteria"/>
</dbReference>
<protein>
    <submittedName>
        <fullName evidence="3">Transcriptional regulator</fullName>
    </submittedName>
</protein>
<gene>
    <name evidence="3" type="ORF">A605_11145</name>
</gene>
<dbReference type="InterPro" id="IPR016032">
    <property type="entry name" value="Sig_transdc_resp-reg_C-effctor"/>
</dbReference>
<evidence type="ECO:0000313" key="3">
    <source>
        <dbReference type="EMBL" id="AGF73229.1"/>
    </source>
</evidence>
<dbReference type="InterPro" id="IPR039420">
    <property type="entry name" value="WalR-like"/>
</dbReference>
<dbReference type="GO" id="GO:0006355">
    <property type="term" value="P:regulation of DNA-templated transcription"/>
    <property type="evidence" value="ECO:0007669"/>
    <property type="project" value="InterPro"/>
</dbReference>
<dbReference type="OrthoDB" id="134933at2"/>
<dbReference type="InterPro" id="IPR036388">
    <property type="entry name" value="WH-like_DNA-bd_sf"/>
</dbReference>
<dbReference type="PROSITE" id="PS00622">
    <property type="entry name" value="HTH_LUXR_1"/>
    <property type="match status" value="1"/>
</dbReference>
<dbReference type="Gene3D" id="1.10.10.10">
    <property type="entry name" value="Winged helix-like DNA-binding domain superfamily/Winged helix DNA-binding domain"/>
    <property type="match status" value="1"/>
</dbReference>
<dbReference type="PANTHER" id="PTHR43214:SF42">
    <property type="entry name" value="TRANSCRIPTIONAL REGULATORY PROTEIN DESR"/>
    <property type="match status" value="1"/>
</dbReference>
<dbReference type="CDD" id="cd06170">
    <property type="entry name" value="LuxR_C_like"/>
    <property type="match status" value="1"/>
</dbReference>
<dbReference type="PANTHER" id="PTHR43214">
    <property type="entry name" value="TWO-COMPONENT RESPONSE REGULATOR"/>
    <property type="match status" value="1"/>
</dbReference>
<dbReference type="AlphaFoldDB" id="M1MZT4"/>
<dbReference type="SMART" id="SM00421">
    <property type="entry name" value="HTH_LUXR"/>
    <property type="match status" value="1"/>
</dbReference>
<dbReference type="InterPro" id="IPR041664">
    <property type="entry name" value="AAA_16"/>
</dbReference>
<dbReference type="SUPFAM" id="SSF52540">
    <property type="entry name" value="P-loop containing nucleoside triphosphate hydrolases"/>
    <property type="match status" value="1"/>
</dbReference>
<reference evidence="3 4" key="1">
    <citation type="journal article" date="2012" name="Stand. Genomic Sci.">
        <title>Genome sequence of the halotolerant bacterium Corynebacterium halotolerans type strain YIM 70093(T) (= DSM 44683(T)).</title>
        <authorList>
            <person name="Ruckert C."/>
            <person name="Albersmeier A."/>
            <person name="Al-Dilaimi A."/>
            <person name="Niehaus K."/>
            <person name="Szczepanowski R."/>
            <person name="Kalinowski J."/>
        </authorList>
    </citation>
    <scope>NUCLEOTIDE SEQUENCE [LARGE SCALE GENOMIC DNA]</scope>
    <source>
        <strain evidence="3">YIM 70093</strain>
    </source>
</reference>